<feature type="domain" description="TACO1/YebC-like N-terminal" evidence="3">
    <location>
        <begin position="28"/>
        <end position="99"/>
    </location>
</feature>
<evidence type="ECO:0000259" key="2">
    <source>
        <dbReference type="Pfam" id="PF01709"/>
    </source>
</evidence>
<dbReference type="PANTHER" id="PTHR12532:SF0">
    <property type="entry name" value="TRANSLATIONAL ACTIVATOR OF CYTOCHROME C OXIDASE 1"/>
    <property type="match status" value="1"/>
</dbReference>
<comment type="similarity">
    <text evidence="1">Belongs to the TACO1 family.</text>
</comment>
<gene>
    <name evidence="4" type="primary">107369336</name>
</gene>
<dbReference type="AlphaFoldDB" id="T1L1F9"/>
<reference evidence="4" key="2">
    <citation type="submission" date="2015-06" db="UniProtKB">
        <authorList>
            <consortium name="EnsemblMetazoa"/>
        </authorList>
    </citation>
    <scope>IDENTIFICATION</scope>
</reference>
<dbReference type="KEGG" id="tut:107369336"/>
<dbReference type="InterPro" id="IPR048300">
    <property type="entry name" value="TACO1_YebC-like_2nd/3rd_dom"/>
</dbReference>
<proteinExistence type="inferred from homology"/>
<dbReference type="OMA" id="CIELDCD"/>
<dbReference type="PANTHER" id="PTHR12532">
    <property type="entry name" value="TRANSLATIONAL ACTIVATOR OF CYTOCHROME C OXIDASE 1"/>
    <property type="match status" value="1"/>
</dbReference>
<feature type="domain" description="TACO1/YebC-like second and third" evidence="2">
    <location>
        <begin position="106"/>
        <end position="283"/>
    </location>
</feature>
<reference evidence="5" key="1">
    <citation type="submission" date="2011-08" db="EMBL/GenBank/DDBJ databases">
        <authorList>
            <person name="Rombauts S."/>
        </authorList>
    </citation>
    <scope>NUCLEOTIDE SEQUENCE</scope>
    <source>
        <strain evidence="5">London</strain>
    </source>
</reference>
<dbReference type="SUPFAM" id="SSF75625">
    <property type="entry name" value="YebC-like"/>
    <property type="match status" value="1"/>
</dbReference>
<dbReference type="InterPro" id="IPR049083">
    <property type="entry name" value="TACO1_YebC_N"/>
</dbReference>
<dbReference type="Gene3D" id="3.30.70.980">
    <property type="match status" value="2"/>
</dbReference>
<dbReference type="EMBL" id="CAEY01000898">
    <property type="status" value="NOT_ANNOTATED_CDS"/>
    <property type="molecule type" value="Genomic_DNA"/>
</dbReference>
<sequence length="284" mass="31962">MFASNLVFQLRLVPRMISLSSVRFAGHNKWSNIRHVKAAKDVAKGQIINRHLLLIKHAITSSGGVVDPKINDKLADALAEARKAEVPAATIERTLKRALEKKAKPFLFELVGPGNSYILVEGETDNLGSTRSTVKQQLRDFKGLYNWAREGALKHLFIQRGVVKISRTDKDGNEIDFDAAEVIGIEAGAEEISVPEEEEESKRNKDADAEANITWDLMVSKDDLFRVKGFIEKNRPDLVIKDFCIEYFPRSYVEIDDKAIQKLSELVDALDEIAEVQKIYVNIK</sequence>
<evidence type="ECO:0000313" key="4">
    <source>
        <dbReference type="EnsemblMetazoa" id="tetur31g01620.1"/>
    </source>
</evidence>
<dbReference type="Pfam" id="PF20772">
    <property type="entry name" value="TACO1_YebC_N"/>
    <property type="match status" value="1"/>
</dbReference>
<evidence type="ECO:0000313" key="5">
    <source>
        <dbReference type="Proteomes" id="UP000015104"/>
    </source>
</evidence>
<dbReference type="InterPro" id="IPR002876">
    <property type="entry name" value="Transcrip_reg_TACO1-like"/>
</dbReference>
<dbReference type="eggNOG" id="KOG2972">
    <property type="taxonomic scope" value="Eukaryota"/>
</dbReference>
<dbReference type="Pfam" id="PF01709">
    <property type="entry name" value="Transcrip_reg"/>
    <property type="match status" value="1"/>
</dbReference>
<dbReference type="Proteomes" id="UP000015104">
    <property type="component" value="Unassembled WGS sequence"/>
</dbReference>
<organism evidence="4 5">
    <name type="scientific">Tetranychus urticae</name>
    <name type="common">Two-spotted spider mite</name>
    <dbReference type="NCBI Taxonomy" id="32264"/>
    <lineage>
        <taxon>Eukaryota</taxon>
        <taxon>Metazoa</taxon>
        <taxon>Ecdysozoa</taxon>
        <taxon>Arthropoda</taxon>
        <taxon>Chelicerata</taxon>
        <taxon>Arachnida</taxon>
        <taxon>Acari</taxon>
        <taxon>Acariformes</taxon>
        <taxon>Trombidiformes</taxon>
        <taxon>Prostigmata</taxon>
        <taxon>Eleutherengona</taxon>
        <taxon>Raphignathae</taxon>
        <taxon>Tetranychoidea</taxon>
        <taxon>Tetranychidae</taxon>
        <taxon>Tetranychus</taxon>
    </lineage>
</organism>
<dbReference type="GO" id="GO:0005739">
    <property type="term" value="C:mitochondrion"/>
    <property type="evidence" value="ECO:0007669"/>
    <property type="project" value="TreeGrafter"/>
</dbReference>
<dbReference type="OrthoDB" id="2017544at2759"/>
<accession>T1L1F9</accession>
<dbReference type="InterPro" id="IPR026564">
    <property type="entry name" value="Transcrip_reg_TACO1-like_dom3"/>
</dbReference>
<dbReference type="InterPro" id="IPR017856">
    <property type="entry name" value="Integrase-like_N"/>
</dbReference>
<dbReference type="EnsemblMetazoa" id="tetur31g01620.1">
    <property type="protein sequence ID" value="tetur31g01620.1"/>
    <property type="gene ID" value="tetur31g01620"/>
</dbReference>
<dbReference type="STRING" id="32264.T1L1F9"/>
<dbReference type="Gene3D" id="1.10.10.200">
    <property type="match status" value="1"/>
</dbReference>
<dbReference type="InterPro" id="IPR029072">
    <property type="entry name" value="YebC-like"/>
</dbReference>
<evidence type="ECO:0000256" key="1">
    <source>
        <dbReference type="ARBA" id="ARBA00008724"/>
    </source>
</evidence>
<protein>
    <submittedName>
        <fullName evidence="4">Uncharacterized protein</fullName>
    </submittedName>
</protein>
<name>T1L1F9_TETUR</name>
<dbReference type="HOGENOM" id="CLU_062974_3_0_1"/>
<keyword evidence="5" id="KW-1185">Reference proteome</keyword>
<evidence type="ECO:0000259" key="3">
    <source>
        <dbReference type="Pfam" id="PF20772"/>
    </source>
</evidence>